<dbReference type="Gene3D" id="1.10.3730.20">
    <property type="match status" value="1"/>
</dbReference>
<dbReference type="Proteomes" id="UP000177197">
    <property type="component" value="Unassembled WGS sequence"/>
</dbReference>
<dbReference type="GO" id="GO:0005886">
    <property type="term" value="C:plasma membrane"/>
    <property type="evidence" value="ECO:0007669"/>
    <property type="project" value="UniProtKB-SubCell"/>
</dbReference>
<reference evidence="7 8" key="1">
    <citation type="journal article" date="2016" name="Nat. Commun.">
        <title>Thousands of microbial genomes shed light on interconnected biogeochemical processes in an aquifer system.</title>
        <authorList>
            <person name="Anantharaman K."/>
            <person name="Brown C.T."/>
            <person name="Hug L.A."/>
            <person name="Sharon I."/>
            <person name="Castelle C.J."/>
            <person name="Probst A.J."/>
            <person name="Thomas B.C."/>
            <person name="Singh A."/>
            <person name="Wilkins M.J."/>
            <person name="Karaoz U."/>
            <person name="Brodie E.L."/>
            <person name="Williams K.H."/>
            <person name="Hubbard S.S."/>
            <person name="Banfield J.F."/>
        </authorList>
    </citation>
    <scope>NUCLEOTIDE SEQUENCE [LARGE SCALE GENOMIC DNA]</scope>
</reference>
<keyword evidence="4 6" id="KW-1133">Transmembrane helix</keyword>
<evidence type="ECO:0000256" key="5">
    <source>
        <dbReference type="ARBA" id="ARBA00023136"/>
    </source>
</evidence>
<dbReference type="InterPro" id="IPR000390">
    <property type="entry name" value="Small_drug/metabolite_transptr"/>
</dbReference>
<dbReference type="EMBL" id="MEYV01000001">
    <property type="protein sequence ID" value="OGD40776.1"/>
    <property type="molecule type" value="Genomic_DNA"/>
</dbReference>
<organism evidence="7 8">
    <name type="scientific">Candidatus Azambacteria bacterium RIFCSPLOWO2_02_FULL_44_14</name>
    <dbReference type="NCBI Taxonomy" id="1797306"/>
    <lineage>
        <taxon>Bacteria</taxon>
        <taxon>Candidatus Azamiibacteriota</taxon>
    </lineage>
</organism>
<evidence type="ECO:0000256" key="2">
    <source>
        <dbReference type="ARBA" id="ARBA00022475"/>
    </source>
</evidence>
<feature type="transmembrane region" description="Helical" evidence="6">
    <location>
        <begin position="71"/>
        <end position="92"/>
    </location>
</feature>
<evidence type="ECO:0000256" key="4">
    <source>
        <dbReference type="ARBA" id="ARBA00022989"/>
    </source>
</evidence>
<sequence length="118" mass="12775">MIYFLLSIDILLTAAAQLSLRRGAAHLGEISLSPAAISGLLKNYFLILGVALFTISFFLYVFVLSKLQLNIVYPVAAGMTLVVITVATHFFLKESFTAIQTVGIATVIVGITMILLPR</sequence>
<comment type="caution">
    <text evidence="7">The sequence shown here is derived from an EMBL/GenBank/DDBJ whole genome shotgun (WGS) entry which is preliminary data.</text>
</comment>
<keyword evidence="5 6" id="KW-0472">Membrane</keyword>
<evidence type="ECO:0000313" key="8">
    <source>
        <dbReference type="Proteomes" id="UP000177197"/>
    </source>
</evidence>
<protein>
    <recommendedName>
        <fullName evidence="9">EamA domain-containing protein</fullName>
    </recommendedName>
</protein>
<dbReference type="SUPFAM" id="SSF103481">
    <property type="entry name" value="Multidrug resistance efflux transporter EmrE"/>
    <property type="match status" value="1"/>
</dbReference>
<dbReference type="PANTHER" id="PTHR30561">
    <property type="entry name" value="SMR FAMILY PROTON-DEPENDENT DRUG EFFLUX TRANSPORTER SUGE"/>
    <property type="match status" value="1"/>
</dbReference>
<dbReference type="AlphaFoldDB" id="A0A1F5CD55"/>
<feature type="transmembrane region" description="Helical" evidence="6">
    <location>
        <begin position="45"/>
        <end position="64"/>
    </location>
</feature>
<proteinExistence type="predicted"/>
<keyword evidence="3 6" id="KW-0812">Transmembrane</keyword>
<evidence type="ECO:0000256" key="1">
    <source>
        <dbReference type="ARBA" id="ARBA00004651"/>
    </source>
</evidence>
<accession>A0A1F5CD55</accession>
<evidence type="ECO:0008006" key="9">
    <source>
        <dbReference type="Google" id="ProtNLM"/>
    </source>
</evidence>
<evidence type="ECO:0000256" key="6">
    <source>
        <dbReference type="SAM" id="Phobius"/>
    </source>
</evidence>
<gene>
    <name evidence="7" type="ORF">A3I30_01745</name>
</gene>
<name>A0A1F5CD55_9BACT</name>
<comment type="subcellular location">
    <subcellularLocation>
        <location evidence="1">Cell membrane</location>
        <topology evidence="1">Multi-pass membrane protein</topology>
    </subcellularLocation>
</comment>
<dbReference type="InterPro" id="IPR037185">
    <property type="entry name" value="EmrE-like"/>
</dbReference>
<dbReference type="PANTHER" id="PTHR30561:SF9">
    <property type="entry name" value="4-AMINO-4-DEOXY-L-ARABINOSE-PHOSPHOUNDECAPRENOL FLIPPASE SUBUNIT ARNF-RELATED"/>
    <property type="match status" value="1"/>
</dbReference>
<dbReference type="GO" id="GO:0022857">
    <property type="term" value="F:transmembrane transporter activity"/>
    <property type="evidence" value="ECO:0007669"/>
    <property type="project" value="InterPro"/>
</dbReference>
<keyword evidence="2" id="KW-1003">Cell membrane</keyword>
<evidence type="ECO:0000313" key="7">
    <source>
        <dbReference type="EMBL" id="OGD40776.1"/>
    </source>
</evidence>
<evidence type="ECO:0000256" key="3">
    <source>
        <dbReference type="ARBA" id="ARBA00022692"/>
    </source>
</evidence>
<feature type="transmembrane region" description="Helical" evidence="6">
    <location>
        <begin position="98"/>
        <end position="116"/>
    </location>
</feature>